<evidence type="ECO:0000313" key="5">
    <source>
        <dbReference type="EMBL" id="PYE15438.1"/>
    </source>
</evidence>
<name>A0A318RFA8_WILLI</name>
<comment type="similarity">
    <text evidence="1">Belongs to the CdaR family.</text>
</comment>
<dbReference type="PANTHER" id="PTHR33744:SF7">
    <property type="entry name" value="PUCR FAMILY TRANSCRIPTIONAL REGULATOR"/>
    <property type="match status" value="1"/>
</dbReference>
<evidence type="ECO:0000259" key="3">
    <source>
        <dbReference type="Pfam" id="PF13556"/>
    </source>
</evidence>
<dbReference type="EMBL" id="QJSP01000010">
    <property type="protein sequence ID" value="PYE15438.1"/>
    <property type="molecule type" value="Genomic_DNA"/>
</dbReference>
<protein>
    <submittedName>
        <fullName evidence="5">DNA-binding PucR family transcriptional regulator</fullName>
    </submittedName>
</protein>
<dbReference type="Pfam" id="PF17853">
    <property type="entry name" value="GGDEF_2"/>
    <property type="match status" value="1"/>
</dbReference>
<dbReference type="PANTHER" id="PTHR33744">
    <property type="entry name" value="CARBOHYDRATE DIACID REGULATOR"/>
    <property type="match status" value="1"/>
</dbReference>
<comment type="caution">
    <text evidence="5">The sequence shown here is derived from an EMBL/GenBank/DDBJ whole genome shotgun (WGS) entry which is preliminary data.</text>
</comment>
<dbReference type="InterPro" id="IPR051448">
    <property type="entry name" value="CdaR-like_regulators"/>
</dbReference>
<sequence>MNESRGAESSAGDLFGPRGAHVPAPANVHDALPDTLLRRVKQYSGRLATEAVHSMEEQLPYFSDLEAGQRASVQLVVQTAVVSFVEWLQDPDGNVKFTVQAFQVVPQDLARRISLLQTVEMVRVAMEFFEKWLPLLARNDAQLRALTEAVLRYGREIGFAAASIYASAAESRGAWDSRLEALVVDAVVRGDTGPTLLSRAAALNWDAEVTATVLVGMPPPERNVSVPLAVHNTARQHDRAALSVVQGSLLVAIVSGPVSLDEPFIIDLLNLFADGPVVIGPTTPNLGMAHTSAIDAMAGVEAVAGWPSAPRPVHSWELLPERALLGDQAAMTTLNDVLIKPLEKGGDTLTTTLDAYLDSGGSVESCARELFVHPNTVRYRLKRISDITGRDPMNPRDAYVLRIATTVGRLTRVRHDMRTVFTTVTRATGSDGDR</sequence>
<dbReference type="Pfam" id="PF13556">
    <property type="entry name" value="HTH_30"/>
    <property type="match status" value="1"/>
</dbReference>
<dbReference type="AlphaFoldDB" id="A0A318RFA8"/>
<reference evidence="5 6" key="1">
    <citation type="submission" date="2018-06" db="EMBL/GenBank/DDBJ databases">
        <title>Genomic Encyclopedia of Type Strains, Phase IV (KMG-IV): sequencing the most valuable type-strain genomes for metagenomic binning, comparative biology and taxonomic classification.</title>
        <authorList>
            <person name="Goeker M."/>
        </authorList>
    </citation>
    <scope>NUCLEOTIDE SEQUENCE [LARGE SCALE GENOMIC DNA]</scope>
    <source>
        <strain evidence="5 6">DSM 45521</strain>
    </source>
</reference>
<gene>
    <name evidence="5" type="ORF">DFR67_110100</name>
</gene>
<dbReference type="Proteomes" id="UP000247591">
    <property type="component" value="Unassembled WGS sequence"/>
</dbReference>
<organism evidence="5 6">
    <name type="scientific">Williamsia limnetica</name>
    <dbReference type="NCBI Taxonomy" id="882452"/>
    <lineage>
        <taxon>Bacteria</taxon>
        <taxon>Bacillati</taxon>
        <taxon>Actinomycetota</taxon>
        <taxon>Actinomycetes</taxon>
        <taxon>Mycobacteriales</taxon>
        <taxon>Nocardiaceae</taxon>
        <taxon>Williamsia</taxon>
    </lineage>
</organism>
<dbReference type="RefSeq" id="WP_110470781.1">
    <property type="nucleotide sequence ID" value="NZ_QJSP01000010.1"/>
</dbReference>
<dbReference type="InterPro" id="IPR025736">
    <property type="entry name" value="PucR_C-HTH_dom"/>
</dbReference>
<dbReference type="InterPro" id="IPR042070">
    <property type="entry name" value="PucR_C-HTH_sf"/>
</dbReference>
<feature type="region of interest" description="Disordered" evidence="2">
    <location>
        <begin position="1"/>
        <end position="27"/>
    </location>
</feature>
<dbReference type="Gene3D" id="1.10.10.2840">
    <property type="entry name" value="PucR C-terminal helix-turn-helix domain"/>
    <property type="match status" value="1"/>
</dbReference>
<evidence type="ECO:0000259" key="4">
    <source>
        <dbReference type="Pfam" id="PF17853"/>
    </source>
</evidence>
<dbReference type="OrthoDB" id="3246591at2"/>
<evidence type="ECO:0000256" key="2">
    <source>
        <dbReference type="SAM" id="MobiDB-lite"/>
    </source>
</evidence>
<accession>A0A318RFA8</accession>
<feature type="domain" description="PucR C-terminal helix-turn-helix" evidence="3">
    <location>
        <begin position="349"/>
        <end position="405"/>
    </location>
</feature>
<evidence type="ECO:0000313" key="6">
    <source>
        <dbReference type="Proteomes" id="UP000247591"/>
    </source>
</evidence>
<feature type="domain" description="CdaR GGDEF-like" evidence="4">
    <location>
        <begin position="190"/>
        <end position="298"/>
    </location>
</feature>
<proteinExistence type="inferred from homology"/>
<dbReference type="InterPro" id="IPR041522">
    <property type="entry name" value="CdaR_GGDEF"/>
</dbReference>
<keyword evidence="5" id="KW-0238">DNA-binding</keyword>
<dbReference type="GO" id="GO:0003677">
    <property type="term" value="F:DNA binding"/>
    <property type="evidence" value="ECO:0007669"/>
    <property type="project" value="UniProtKB-KW"/>
</dbReference>
<evidence type="ECO:0000256" key="1">
    <source>
        <dbReference type="ARBA" id="ARBA00006754"/>
    </source>
</evidence>
<keyword evidence="6" id="KW-1185">Reference proteome</keyword>